<comment type="caution">
    <text evidence="2">The sequence shown here is derived from an EMBL/GenBank/DDBJ whole genome shotgun (WGS) entry which is preliminary data.</text>
</comment>
<reference evidence="2 3" key="1">
    <citation type="submission" date="2022-06" db="EMBL/GenBank/DDBJ databases">
        <title>Mycolicibacterium sp. CAU 1645 isolated from seawater.</title>
        <authorList>
            <person name="Kim W."/>
        </authorList>
    </citation>
    <scope>NUCLEOTIDE SEQUENCE [LARGE SCALE GENOMIC DNA]</scope>
    <source>
        <strain evidence="2 3">CAU 1645</strain>
    </source>
</reference>
<feature type="signal peptide" evidence="1">
    <location>
        <begin position="1"/>
        <end position="27"/>
    </location>
</feature>
<accession>A0ABT1M474</accession>
<keyword evidence="1" id="KW-0732">Signal</keyword>
<keyword evidence="3" id="KW-1185">Reference proteome</keyword>
<gene>
    <name evidence="2" type="ORF">NM203_12710</name>
</gene>
<dbReference type="Proteomes" id="UP001651690">
    <property type="component" value="Unassembled WGS sequence"/>
</dbReference>
<dbReference type="RefSeq" id="WP_255060284.1">
    <property type="nucleotide sequence ID" value="NZ_JANDBD010000004.1"/>
</dbReference>
<evidence type="ECO:0000256" key="1">
    <source>
        <dbReference type="SAM" id="SignalP"/>
    </source>
</evidence>
<name>A0ABT1M474_9MYCO</name>
<dbReference type="EMBL" id="JANDBD010000004">
    <property type="protein sequence ID" value="MCP9273044.1"/>
    <property type="molecule type" value="Genomic_DNA"/>
</dbReference>
<evidence type="ECO:0000313" key="3">
    <source>
        <dbReference type="Proteomes" id="UP001651690"/>
    </source>
</evidence>
<protein>
    <recommendedName>
        <fullName evidence="4">Secreted protein</fullName>
    </recommendedName>
</protein>
<proteinExistence type="predicted"/>
<evidence type="ECO:0000313" key="2">
    <source>
        <dbReference type="EMBL" id="MCP9273044.1"/>
    </source>
</evidence>
<evidence type="ECO:0008006" key="4">
    <source>
        <dbReference type="Google" id="ProtNLM"/>
    </source>
</evidence>
<feature type="chain" id="PRO_5045685990" description="Secreted protein" evidence="1">
    <location>
        <begin position="28"/>
        <end position="135"/>
    </location>
</feature>
<sequence>MIRLVRLGTATAFALLGVIAAAPGAQAEPPPPCGFTLSPPAVEQVAGVATVVATVTPGVCISPGSADLSVACLQALDGSSQVCSQGRGPDGARVQLSPVRPGVTYESTGRGLPRWLGQDPARYWQVLGPYAATLG</sequence>
<organism evidence="2 3">
    <name type="scientific">Mycolicibacterium arenosum</name>
    <dbReference type="NCBI Taxonomy" id="2952157"/>
    <lineage>
        <taxon>Bacteria</taxon>
        <taxon>Bacillati</taxon>
        <taxon>Actinomycetota</taxon>
        <taxon>Actinomycetes</taxon>
        <taxon>Mycobacteriales</taxon>
        <taxon>Mycobacteriaceae</taxon>
        <taxon>Mycolicibacterium</taxon>
    </lineage>
</organism>